<proteinExistence type="predicted"/>
<keyword evidence="1" id="KW-1133">Transmembrane helix</keyword>
<evidence type="ECO:0000256" key="1">
    <source>
        <dbReference type="SAM" id="Phobius"/>
    </source>
</evidence>
<organism evidence="2 3">
    <name type="scientific">Elysia marginata</name>
    <dbReference type="NCBI Taxonomy" id="1093978"/>
    <lineage>
        <taxon>Eukaryota</taxon>
        <taxon>Metazoa</taxon>
        <taxon>Spiralia</taxon>
        <taxon>Lophotrochozoa</taxon>
        <taxon>Mollusca</taxon>
        <taxon>Gastropoda</taxon>
        <taxon>Heterobranchia</taxon>
        <taxon>Euthyneura</taxon>
        <taxon>Panpulmonata</taxon>
        <taxon>Sacoglossa</taxon>
        <taxon>Placobranchoidea</taxon>
        <taxon>Plakobranchidae</taxon>
        <taxon>Elysia</taxon>
    </lineage>
</organism>
<evidence type="ECO:0000313" key="2">
    <source>
        <dbReference type="EMBL" id="GFS22167.1"/>
    </source>
</evidence>
<keyword evidence="1" id="KW-0812">Transmembrane</keyword>
<sequence>MYVVVAVVVAAVVVVAAAAVVVVVVVVVVAVVVVVVTAAVPVVIEFMTLPDEVITGELNQGSCSAQTSQVTFIGVPRRSSVPVCLDPQTTQ</sequence>
<dbReference type="AlphaFoldDB" id="A0AAV4JMH1"/>
<name>A0AAV4JMH1_9GAST</name>
<dbReference type="Proteomes" id="UP000762676">
    <property type="component" value="Unassembled WGS sequence"/>
</dbReference>
<protein>
    <submittedName>
        <fullName evidence="2">Uncharacterized protein</fullName>
    </submittedName>
</protein>
<accession>A0AAV4JMH1</accession>
<comment type="caution">
    <text evidence="2">The sequence shown here is derived from an EMBL/GenBank/DDBJ whole genome shotgun (WGS) entry which is preliminary data.</text>
</comment>
<feature type="transmembrane region" description="Helical" evidence="1">
    <location>
        <begin position="6"/>
        <end position="39"/>
    </location>
</feature>
<keyword evidence="3" id="KW-1185">Reference proteome</keyword>
<evidence type="ECO:0000313" key="3">
    <source>
        <dbReference type="Proteomes" id="UP000762676"/>
    </source>
</evidence>
<dbReference type="EMBL" id="BMAT01013890">
    <property type="protein sequence ID" value="GFS22167.1"/>
    <property type="molecule type" value="Genomic_DNA"/>
</dbReference>
<gene>
    <name evidence="2" type="ORF">ElyMa_006943300</name>
</gene>
<keyword evidence="1" id="KW-0472">Membrane</keyword>
<reference evidence="2 3" key="1">
    <citation type="journal article" date="2021" name="Elife">
        <title>Chloroplast acquisition without the gene transfer in kleptoplastic sea slugs, Plakobranchus ocellatus.</title>
        <authorList>
            <person name="Maeda T."/>
            <person name="Takahashi S."/>
            <person name="Yoshida T."/>
            <person name="Shimamura S."/>
            <person name="Takaki Y."/>
            <person name="Nagai Y."/>
            <person name="Toyoda A."/>
            <person name="Suzuki Y."/>
            <person name="Arimoto A."/>
            <person name="Ishii H."/>
            <person name="Satoh N."/>
            <person name="Nishiyama T."/>
            <person name="Hasebe M."/>
            <person name="Maruyama T."/>
            <person name="Minagawa J."/>
            <person name="Obokata J."/>
            <person name="Shigenobu S."/>
        </authorList>
    </citation>
    <scope>NUCLEOTIDE SEQUENCE [LARGE SCALE GENOMIC DNA]</scope>
</reference>